<feature type="compositionally biased region" description="Basic and acidic residues" evidence="1">
    <location>
        <begin position="428"/>
        <end position="440"/>
    </location>
</feature>
<evidence type="ECO:0000313" key="3">
    <source>
        <dbReference type="WBParaSite" id="HCON_00164290-00002"/>
    </source>
</evidence>
<feature type="compositionally biased region" description="Polar residues" evidence="1">
    <location>
        <begin position="442"/>
        <end position="452"/>
    </location>
</feature>
<dbReference type="Proteomes" id="UP000025227">
    <property type="component" value="Unplaced"/>
</dbReference>
<keyword evidence="2" id="KW-1185">Reference proteome</keyword>
<dbReference type="OrthoDB" id="5838615at2759"/>
<feature type="region of interest" description="Disordered" evidence="1">
    <location>
        <begin position="185"/>
        <end position="229"/>
    </location>
</feature>
<feature type="compositionally biased region" description="Basic and acidic residues" evidence="1">
    <location>
        <begin position="357"/>
        <end position="373"/>
    </location>
</feature>
<evidence type="ECO:0000256" key="1">
    <source>
        <dbReference type="SAM" id="MobiDB-lite"/>
    </source>
</evidence>
<organism evidence="2 3">
    <name type="scientific">Haemonchus contortus</name>
    <name type="common">Barber pole worm</name>
    <dbReference type="NCBI Taxonomy" id="6289"/>
    <lineage>
        <taxon>Eukaryota</taxon>
        <taxon>Metazoa</taxon>
        <taxon>Ecdysozoa</taxon>
        <taxon>Nematoda</taxon>
        <taxon>Chromadorea</taxon>
        <taxon>Rhabditida</taxon>
        <taxon>Rhabditina</taxon>
        <taxon>Rhabditomorpha</taxon>
        <taxon>Strongyloidea</taxon>
        <taxon>Trichostrongylidae</taxon>
        <taxon>Haemonchus</taxon>
    </lineage>
</organism>
<sequence length="501" mass="56927">MVRTYAYNPSTQGSFFDSVFTNSSTSSPPSQPPQRALKEAKRPGNEIGSVHQQAAPVDRCLCSFGPTQYSNAPFHSPYIDPIGSIVGLRVLYLDGKLCYVPVEPQLNYMINQQFGNGFCVHCARRNGFFSAINNGQLSNYNGAVNPSDSFNNSGYREKYAVENRPMLNSTAASAVQNSQQMRQDVEEGPPWTVQHPQPRSGIRRSSLWYGGESTQVSDDRTPLTNSPNRKASLAHYTAATGSLPNLSKRIPSDAEQHKLELLKQIEENKRRRQLELEKEKMEEQKEIERLERYNEKMRKEKEEEERKLRERARQAEKRNEQMYEPHPRPQRRRSSPPPPRKEQRRSPSPSEAPALEWWEKKPSWQQRAEDDRVIPTLGGKPPRTPSRRALSRHSSSSYDPAASVENHQSREASRASHRSEQRPPSNTKEADTRGSHRIESRPPSNASASSTKLPRRASRQDSQSSLRNDDRRMEESYAPPDNLSGDVARDAHGRPMAFVIT</sequence>
<reference evidence="3" key="1">
    <citation type="submission" date="2020-12" db="UniProtKB">
        <authorList>
            <consortium name="WormBaseParasite"/>
        </authorList>
    </citation>
    <scope>IDENTIFICATION</scope>
    <source>
        <strain evidence="3">MHco3</strain>
    </source>
</reference>
<feature type="compositionally biased region" description="Basic and acidic residues" evidence="1">
    <location>
        <begin position="296"/>
        <end position="327"/>
    </location>
</feature>
<name>A0A7I4YYK0_HAECO</name>
<dbReference type="OMA" id="PVEPHIN"/>
<proteinExistence type="predicted"/>
<feature type="compositionally biased region" description="Polar residues" evidence="1">
    <location>
        <begin position="212"/>
        <end position="229"/>
    </location>
</feature>
<dbReference type="WBParaSite" id="HCON_00164290-00002">
    <property type="protein sequence ID" value="HCON_00164290-00002"/>
    <property type="gene ID" value="HCON_00164290"/>
</dbReference>
<evidence type="ECO:0000313" key="2">
    <source>
        <dbReference type="Proteomes" id="UP000025227"/>
    </source>
</evidence>
<accession>A0A7I4YYK0</accession>
<feature type="region of interest" description="Disordered" evidence="1">
    <location>
        <begin position="296"/>
        <end position="501"/>
    </location>
</feature>
<dbReference type="AlphaFoldDB" id="A0A7I4YYK0"/>
<protein>
    <submittedName>
        <fullName evidence="3">YTH domain-containing protein</fullName>
    </submittedName>
</protein>
<feature type="compositionally biased region" description="Basic and acidic residues" evidence="1">
    <location>
        <begin position="407"/>
        <end position="421"/>
    </location>
</feature>
<feature type="region of interest" description="Disordered" evidence="1">
    <location>
        <begin position="18"/>
        <end position="49"/>
    </location>
</feature>